<dbReference type="SUPFAM" id="SSF48403">
    <property type="entry name" value="Ankyrin repeat"/>
    <property type="match status" value="1"/>
</dbReference>
<dbReference type="InterPro" id="IPR013762">
    <property type="entry name" value="Integrase-like_cat_sf"/>
</dbReference>
<dbReference type="PROSITE" id="PS50088">
    <property type="entry name" value="ANK_REPEAT"/>
    <property type="match status" value="1"/>
</dbReference>
<keyword evidence="7" id="KW-0040">ANK repeat</keyword>
<gene>
    <name evidence="11" type="ORF">PCOR1329_LOCUS49228</name>
</gene>
<keyword evidence="6" id="KW-0233">DNA recombination</keyword>
<feature type="non-terminal residue" evidence="11">
    <location>
        <position position="2165"/>
    </location>
</feature>
<keyword evidence="3" id="KW-0223">Dioxygenase</keyword>
<comment type="caution">
    <text evidence="11">The sequence shown here is derived from an EMBL/GenBank/DDBJ whole genome shotgun (WGS) entry which is preliminary data.</text>
</comment>
<dbReference type="PROSITE" id="PS50297">
    <property type="entry name" value="ANK_REP_REGION"/>
    <property type="match status" value="1"/>
</dbReference>
<dbReference type="InterPro" id="IPR011010">
    <property type="entry name" value="DNA_brk_join_enz"/>
</dbReference>
<keyword evidence="5" id="KW-0408">Iron</keyword>
<dbReference type="InterPro" id="IPR043502">
    <property type="entry name" value="DNA/RNA_pol_sf"/>
</dbReference>
<proteinExistence type="predicted"/>
<feature type="region of interest" description="Disordered" evidence="8">
    <location>
        <begin position="176"/>
        <end position="199"/>
    </location>
</feature>
<evidence type="ECO:0000313" key="11">
    <source>
        <dbReference type="EMBL" id="CAK0860177.1"/>
    </source>
</evidence>
<evidence type="ECO:0000259" key="10">
    <source>
        <dbReference type="PROSITE" id="PS51898"/>
    </source>
</evidence>
<organism evidence="11 12">
    <name type="scientific">Prorocentrum cordatum</name>
    <dbReference type="NCBI Taxonomy" id="2364126"/>
    <lineage>
        <taxon>Eukaryota</taxon>
        <taxon>Sar</taxon>
        <taxon>Alveolata</taxon>
        <taxon>Dinophyceae</taxon>
        <taxon>Prorocentrales</taxon>
        <taxon>Prorocentraceae</taxon>
        <taxon>Prorocentrum</taxon>
    </lineage>
</organism>
<evidence type="ECO:0000256" key="5">
    <source>
        <dbReference type="ARBA" id="ARBA00023004"/>
    </source>
</evidence>
<dbReference type="PROSITE" id="PS51898">
    <property type="entry name" value="TYR_RECOMBINASE"/>
    <property type="match status" value="1"/>
</dbReference>
<dbReference type="SUPFAM" id="SSF56349">
    <property type="entry name" value="DNA breaking-rejoining enzymes"/>
    <property type="match status" value="1"/>
</dbReference>
<dbReference type="InterPro" id="IPR052055">
    <property type="entry name" value="Hepadnavirus_pol/RT"/>
</dbReference>
<evidence type="ECO:0000256" key="6">
    <source>
        <dbReference type="ARBA" id="ARBA00023172"/>
    </source>
</evidence>
<evidence type="ECO:0000256" key="7">
    <source>
        <dbReference type="PROSITE-ProRule" id="PRU00023"/>
    </source>
</evidence>
<dbReference type="Gene3D" id="2.60.120.620">
    <property type="entry name" value="q2cbj1_9rhob like domain"/>
    <property type="match status" value="1"/>
</dbReference>
<feature type="repeat" description="ANK" evidence="7">
    <location>
        <begin position="2055"/>
        <end position="2087"/>
    </location>
</feature>
<evidence type="ECO:0000256" key="1">
    <source>
        <dbReference type="ARBA" id="ARBA00001961"/>
    </source>
</evidence>
<feature type="region of interest" description="Disordered" evidence="8">
    <location>
        <begin position="1311"/>
        <end position="1332"/>
    </location>
</feature>
<evidence type="ECO:0000256" key="2">
    <source>
        <dbReference type="ARBA" id="ARBA00022723"/>
    </source>
</evidence>
<feature type="domain" description="Tyr recombinase" evidence="10">
    <location>
        <begin position="1425"/>
        <end position="1623"/>
    </location>
</feature>
<dbReference type="PROSITE" id="PS51471">
    <property type="entry name" value="FE2OG_OXY"/>
    <property type="match status" value="1"/>
</dbReference>
<evidence type="ECO:0000256" key="8">
    <source>
        <dbReference type="SAM" id="MobiDB-lite"/>
    </source>
</evidence>
<evidence type="ECO:0000256" key="3">
    <source>
        <dbReference type="ARBA" id="ARBA00022964"/>
    </source>
</evidence>
<keyword evidence="12" id="KW-1185">Reference proteome</keyword>
<evidence type="ECO:0000259" key="9">
    <source>
        <dbReference type="PROSITE" id="PS51471"/>
    </source>
</evidence>
<accession>A0ABN9UK24</accession>
<comment type="cofactor">
    <cofactor evidence="1">
        <name>L-ascorbate</name>
        <dbReference type="ChEBI" id="CHEBI:38290"/>
    </cofactor>
</comment>
<dbReference type="PANTHER" id="PTHR33050:SF7">
    <property type="entry name" value="RIBONUCLEASE H"/>
    <property type="match status" value="1"/>
</dbReference>
<dbReference type="InterPro" id="IPR002104">
    <property type="entry name" value="Integrase_catalytic"/>
</dbReference>
<feature type="region of interest" description="Disordered" evidence="8">
    <location>
        <begin position="2110"/>
        <end position="2135"/>
    </location>
</feature>
<dbReference type="Gene3D" id="1.25.40.20">
    <property type="entry name" value="Ankyrin repeat-containing domain"/>
    <property type="match status" value="1"/>
</dbReference>
<dbReference type="SMART" id="SM00248">
    <property type="entry name" value="ANK"/>
    <property type="match status" value="3"/>
</dbReference>
<sequence length="2165" mass="237132">MARSLDIPEAQVAIDFFDDPNGFLFHVRVLLVPAGAGKWIWVTPDHSVQFGDLTTHRVVPLPRNSPFPRRLAGQLYAFDPFEEGELEAIREQAAALAAVLGIDVPRGAAAAPPRWVVADPAHPQFGLVIDAAISGAEDRFVRRGAVALAMLDGNDDDGIFTACENVPEERHQQWLDEKHSGPGRDPRVCPVRRVGPGGPRRATLDQAIEAHRPQDVSDWVFRGPKSLPEFLDSVRAPGLGIAGYANHYITSSGVPPGSAAAHEIRLLLEALRHLIEYDQVDVTNLAGAELIARRIVQMQRAIRRDPKHPNYSGLEDMLASALDETGGVVTSKFDEWVAQEQKTKAGLQVAKDQLYGHVVSMASDPFPLVLPSDFFEETSRERPAGRRAARRRTKRDWTRQATEDIFSSLNALAAARASHTLQPGRVRQTSALTPSQESALGRVVRSVARHGPPPPDARPREAFQELLKSSNIYSEEGRLTVRPFVQDKVSLLQGSVEPREALDLVPDHVRQVLMEPERFLERHSDELADEPHIEPYWDPLLNPRVRANHPRLLALLKRLADMGIVVATRRKKATVGLFFVEKKGDRLRMIVDGRQPNQYHRLPPQTSMASVEALASVQVGADWRQRCSMKPDEAALYAATVDLKDGFHQFKIPHLSEWFVFDMPGVQAKDLGVHQVYDGDAKAFVDVAPDDYVWPAYGGLAMGWSWALWICHETLAQVMRSSAGPRDAMVLDKAPAAQLEPGMVGDLPYVDNANIIGIEQNLVQDRLERMTAALDRLGLKWHERQDAGVEVEILGVIVDGVQGLVRPKPKRLWRLHGGLTFLLRWRKAAGWQIRAVLGHLVSFFQLMRPGLSIFRVLYDFVQQDLSTIRELPTAALHELKVARSLLFMAVGRWGLPPCPVAFMTDASMKGYALLETDARPGEVRSLCRFRERARFSRREKFVEREHDGFRGSMAIGDAGEGWWDGLLERGRARGAVPERCRVEVDSGWRPPPLPDDFVDPGRWELVVAGAWRDSSRIHDYEARCGLMGLARAASHPPYHDTELLSAGDNMGSVLAFEKGRAANRELLAQCRRAAALQLASGIVWRQRHVEGVRNAADYMSRAADRGLLQPGQVGQRPRRGRRFFLEIFSGKGYLAGAILEAGLRAGAPMDLVKGPQFDITDPKVQRVVIGWIRSGAIWLMHLATPCTRWALRASASTVVDLCQCRFGTPFQKPTRLAASHPLFASLARECRCRRHCEVLQGKVLVKGRWEWKTSLAAAYPPSLCRAYASAAQLLAPPAAARPDGEAHLERRWERQLASACGTGCHGMAARGAGTRAHGHGRRARAEPREQAPGFLRRATVRQATAARYSDCVEGLHDFIACNGGSLSDPRAADATLERYFESLFLGGEAKANARWCLYGLAWQQGWATKGDAFPKAKQALKGWDRLEPPGSREPAVWEAVLAVADDLIGRDFQSTLAGALLPVAFDGYLRPSEALGLRGADVLRPPRSGPQRLWAVTVAPATQPIPSKTNTFDDTVFLGSAAKGQGFVGSILDILLARAGQGPLFTGLTLAQLEAAVSAACRRLQLPVAFTPHCLRHGGASRDALEKFEDLRSIQRRGRWKARESVRRYEKAGTLLRVRATCAAQLWGSRAVWDRLDTKYDKVTFREQLVAACRPSKVEWYFNHVRYRSRLTAGANALLATGTTRNEQVHATLNSDFRQIIHVSQQMLGAQLRTRGAMELALARRERGDLPLWALGPDVAAREGAAVSRRELAGVAGGFQLLDLLRPRECLELVEVAEELFQRCSHLLPEVGLCPPLGLNAKFRCYRYGPGDYFRPHTDGAWPGTLARGGKVLMGYEGGSTRFFRGPGGEASAAVRTPRGGALCFPHGHHPDSPLHEGERIAEGLKYVIRTEVLYSLEPSDTPPQAAAAGDEAAVRGLLRARASTPGRRAAAARAVREDVSALRREVVAHNSQKVTQLCREEWVKELDLDGNSLLHLCVLSPAAAGDAGASQAATVEALLARRADPAAVNGRGQSPLLLAAEEAACQSGPGLTRGARTLAALLRGRADVDQADRRGRTALMEACAQDNAALARWLIDRGASVRLLDAAGRAAAALAPPGSEAARVAAPAGPAGLAKPAGARRGRPTSLAEAVRSQDAEALAKVLESCRGSGREMEATLAEKDGRG</sequence>
<protein>
    <submittedName>
        <fullName evidence="11">Uncharacterized protein</fullName>
    </submittedName>
</protein>
<dbReference type="InterPro" id="IPR005123">
    <property type="entry name" value="Oxoglu/Fe-dep_dioxygenase_dom"/>
</dbReference>
<dbReference type="Gene3D" id="1.10.443.10">
    <property type="entry name" value="Intergrase catalytic core"/>
    <property type="match status" value="1"/>
</dbReference>
<keyword evidence="4" id="KW-0560">Oxidoreductase</keyword>
<evidence type="ECO:0000313" key="12">
    <source>
        <dbReference type="Proteomes" id="UP001189429"/>
    </source>
</evidence>
<dbReference type="Pfam" id="PF00023">
    <property type="entry name" value="Ank"/>
    <property type="match status" value="1"/>
</dbReference>
<feature type="compositionally biased region" description="Basic and acidic residues" evidence="8">
    <location>
        <begin position="176"/>
        <end position="187"/>
    </location>
</feature>
<dbReference type="EMBL" id="CAUYUJ010015954">
    <property type="protein sequence ID" value="CAK0860177.1"/>
    <property type="molecule type" value="Genomic_DNA"/>
</dbReference>
<dbReference type="InterPro" id="IPR006620">
    <property type="entry name" value="Pro_4_hyd_alph"/>
</dbReference>
<dbReference type="PANTHER" id="PTHR33050">
    <property type="entry name" value="REVERSE TRANSCRIPTASE DOMAIN-CONTAINING PROTEIN"/>
    <property type="match status" value="1"/>
</dbReference>
<dbReference type="SUPFAM" id="SSF56672">
    <property type="entry name" value="DNA/RNA polymerases"/>
    <property type="match status" value="1"/>
</dbReference>
<reference evidence="11" key="1">
    <citation type="submission" date="2023-10" db="EMBL/GenBank/DDBJ databases">
        <authorList>
            <person name="Chen Y."/>
            <person name="Shah S."/>
            <person name="Dougan E. K."/>
            <person name="Thang M."/>
            <person name="Chan C."/>
        </authorList>
    </citation>
    <scope>NUCLEOTIDE SEQUENCE [LARGE SCALE GENOMIC DNA]</scope>
</reference>
<dbReference type="InterPro" id="IPR002110">
    <property type="entry name" value="Ankyrin_rpt"/>
</dbReference>
<name>A0ABN9UK24_9DINO</name>
<dbReference type="Proteomes" id="UP001189429">
    <property type="component" value="Unassembled WGS sequence"/>
</dbReference>
<keyword evidence="2" id="KW-0479">Metal-binding</keyword>
<dbReference type="InterPro" id="IPR036770">
    <property type="entry name" value="Ankyrin_rpt-contain_sf"/>
</dbReference>
<evidence type="ECO:0000256" key="4">
    <source>
        <dbReference type="ARBA" id="ARBA00023002"/>
    </source>
</evidence>
<dbReference type="SMART" id="SM00702">
    <property type="entry name" value="P4Hc"/>
    <property type="match status" value="1"/>
</dbReference>
<feature type="domain" description="Fe2OG dioxygenase" evidence="9">
    <location>
        <begin position="1795"/>
        <end position="1896"/>
    </location>
</feature>